<reference evidence="1" key="1">
    <citation type="submission" date="2022-04" db="EMBL/GenBank/DDBJ databases">
        <title>Genome of the entomopathogenic fungus Entomophthora muscae.</title>
        <authorList>
            <person name="Elya C."/>
            <person name="Lovett B.R."/>
            <person name="Lee E."/>
            <person name="Macias A.M."/>
            <person name="Hajek A.E."/>
            <person name="De Bivort B.L."/>
            <person name="Kasson M.T."/>
            <person name="De Fine Licht H.H."/>
            <person name="Stajich J.E."/>
        </authorList>
    </citation>
    <scope>NUCLEOTIDE SEQUENCE</scope>
    <source>
        <strain evidence="1">Berkeley</strain>
    </source>
</reference>
<dbReference type="EMBL" id="QTSX02006413">
    <property type="protein sequence ID" value="KAJ9055089.1"/>
    <property type="molecule type" value="Genomic_DNA"/>
</dbReference>
<evidence type="ECO:0000313" key="2">
    <source>
        <dbReference type="Proteomes" id="UP001165960"/>
    </source>
</evidence>
<organism evidence="1 2">
    <name type="scientific">Entomophthora muscae</name>
    <dbReference type="NCBI Taxonomy" id="34485"/>
    <lineage>
        <taxon>Eukaryota</taxon>
        <taxon>Fungi</taxon>
        <taxon>Fungi incertae sedis</taxon>
        <taxon>Zoopagomycota</taxon>
        <taxon>Entomophthoromycotina</taxon>
        <taxon>Entomophthoromycetes</taxon>
        <taxon>Entomophthorales</taxon>
        <taxon>Entomophthoraceae</taxon>
        <taxon>Entomophthora</taxon>
    </lineage>
</organism>
<sequence length="241" mass="26682">MEFRPGARLNINLVGASNTPAVTIIDLFKPPILANETMDLCDRLLSCLINWNYLGLVILDKYASDILKRIWEPDDNALEPVVMINTINDFGSQSKNCWELPLNSHVTNTPMSTHNLKLFNQLACRGNCALCQGMPLARRSPPAIKLAAQNQKATAAVSNITNTIKAKPGALNNDDTKIKSFDNQTKFLKTDDESGPEDADDHKPDAKKKKSEPKLDANKTKLNITTVLRKRLGSFCSFSRA</sequence>
<keyword evidence="2" id="KW-1185">Reference proteome</keyword>
<gene>
    <name evidence="1" type="ORF">DSO57_1007844</name>
</gene>
<dbReference type="Proteomes" id="UP001165960">
    <property type="component" value="Unassembled WGS sequence"/>
</dbReference>
<name>A0ACC2RYD7_9FUNG</name>
<proteinExistence type="predicted"/>
<protein>
    <submittedName>
        <fullName evidence="1">Uncharacterized protein</fullName>
    </submittedName>
</protein>
<accession>A0ACC2RYD7</accession>
<evidence type="ECO:0000313" key="1">
    <source>
        <dbReference type="EMBL" id="KAJ9055089.1"/>
    </source>
</evidence>
<comment type="caution">
    <text evidence="1">The sequence shown here is derived from an EMBL/GenBank/DDBJ whole genome shotgun (WGS) entry which is preliminary data.</text>
</comment>